<dbReference type="RefSeq" id="WP_115883794.1">
    <property type="nucleotide sequence ID" value="NZ_CBCSHX010000010.1"/>
</dbReference>
<dbReference type="SUPFAM" id="SSF51556">
    <property type="entry name" value="Metallo-dependent hydrolases"/>
    <property type="match status" value="1"/>
</dbReference>
<evidence type="ECO:0000313" key="5">
    <source>
        <dbReference type="Proteomes" id="UP000257076"/>
    </source>
</evidence>
<dbReference type="OrthoDB" id="9815027at2"/>
<dbReference type="InterPro" id="IPR052349">
    <property type="entry name" value="Metallo-hydrolase_Enzymes"/>
</dbReference>
<dbReference type="AlphaFoldDB" id="A0A3E0B380"/>
<evidence type="ECO:0000256" key="2">
    <source>
        <dbReference type="ARBA" id="ARBA00022801"/>
    </source>
</evidence>
<dbReference type="InterPro" id="IPR013108">
    <property type="entry name" value="Amidohydro_3"/>
</dbReference>
<gene>
    <name evidence="4" type="ORF">DFR63_0068</name>
</gene>
<dbReference type="GO" id="GO:0016814">
    <property type="term" value="F:hydrolase activity, acting on carbon-nitrogen (but not peptide) bonds, in cyclic amidines"/>
    <property type="evidence" value="ECO:0007669"/>
    <property type="project" value="TreeGrafter"/>
</dbReference>
<dbReference type="GO" id="GO:0019239">
    <property type="term" value="F:deaminase activity"/>
    <property type="evidence" value="ECO:0007669"/>
    <property type="project" value="UniProtKB-ARBA"/>
</dbReference>
<dbReference type="Pfam" id="PF07969">
    <property type="entry name" value="Amidohydro_3"/>
    <property type="match status" value="1"/>
</dbReference>
<dbReference type="GO" id="GO:0046872">
    <property type="term" value="F:metal ion binding"/>
    <property type="evidence" value="ECO:0007669"/>
    <property type="project" value="UniProtKB-KW"/>
</dbReference>
<keyword evidence="2" id="KW-0378">Hydrolase</keyword>
<dbReference type="SUPFAM" id="SSF51338">
    <property type="entry name" value="Composite domain of metallo-dependent hydrolases"/>
    <property type="match status" value="1"/>
</dbReference>
<evidence type="ECO:0000313" key="4">
    <source>
        <dbReference type="EMBL" id="REG26423.1"/>
    </source>
</evidence>
<organism evidence="4 5">
    <name type="scientific">Jeotgalicoccus halotolerans</name>
    <dbReference type="NCBI Taxonomy" id="157227"/>
    <lineage>
        <taxon>Bacteria</taxon>
        <taxon>Bacillati</taxon>
        <taxon>Bacillota</taxon>
        <taxon>Bacilli</taxon>
        <taxon>Bacillales</taxon>
        <taxon>Staphylococcaceae</taxon>
        <taxon>Jeotgalicoccus</taxon>
    </lineage>
</organism>
<dbReference type="Gene3D" id="3.20.20.140">
    <property type="entry name" value="Metal-dependent hydrolases"/>
    <property type="match status" value="1"/>
</dbReference>
<protein>
    <submittedName>
        <fullName evidence="4">Cytosine deaminase</fullName>
    </submittedName>
</protein>
<dbReference type="CDD" id="cd01293">
    <property type="entry name" value="Bact_CD"/>
    <property type="match status" value="1"/>
</dbReference>
<keyword evidence="1" id="KW-0479">Metal-binding</keyword>
<keyword evidence="5" id="KW-1185">Reference proteome</keyword>
<dbReference type="PANTHER" id="PTHR32027:SF0">
    <property type="entry name" value="CYTOSINE DEAMINASE"/>
    <property type="match status" value="1"/>
</dbReference>
<sequence>MKKFINATIYGDPDSTEILVGDKHFKAVGSNLGDADEVIDLEGKLVLPPYVDPHLHLDYIFSGLGEGNANVSGTLFEGIQRWSDNKKDLTEDKVRESALKGIQKEVSHGVQYIRTHVDVTDPNLTGMKTLLKLREELKDIVTLQLVAFPQEGFFRYKGAGNLVRKALEMGADVVGGIPHFEISYEHGVESLKQIVDLALEFDVMIDIHCDENDDPNSRFLEVLNALVMEKDYGKKTTASHTTSFGAVEASYANKMMGLFKESKISFISCPTENAHLEGRGDVYPKRRGLTRVKELLENGNNVAFAQDSIADYWYPLGNGNMMNILDNGIHLAHYTHIDEINKALDLITANGAKVMNIEDYGIKAGNSANFIVLDAADAYEAVRERAEVLTSVRNGDYLFKREARKNEIEVDFLNK</sequence>
<dbReference type="Gene3D" id="2.30.40.10">
    <property type="entry name" value="Urease, subunit C, domain 1"/>
    <property type="match status" value="1"/>
</dbReference>
<name>A0A3E0B380_9STAP</name>
<feature type="domain" description="Amidohydrolase 3" evidence="3">
    <location>
        <begin position="37"/>
        <end position="394"/>
    </location>
</feature>
<dbReference type="FunFam" id="3.20.20.140:FF:000019">
    <property type="entry name" value="Cytosine deaminase"/>
    <property type="match status" value="1"/>
</dbReference>
<proteinExistence type="predicted"/>
<evidence type="ECO:0000259" key="3">
    <source>
        <dbReference type="Pfam" id="PF07969"/>
    </source>
</evidence>
<dbReference type="InterPro" id="IPR011059">
    <property type="entry name" value="Metal-dep_hydrolase_composite"/>
</dbReference>
<dbReference type="Proteomes" id="UP000257076">
    <property type="component" value="Unassembled WGS sequence"/>
</dbReference>
<evidence type="ECO:0000256" key="1">
    <source>
        <dbReference type="ARBA" id="ARBA00022723"/>
    </source>
</evidence>
<dbReference type="PANTHER" id="PTHR32027">
    <property type="entry name" value="CYTOSINE DEAMINASE"/>
    <property type="match status" value="1"/>
</dbReference>
<dbReference type="EMBL" id="QUMW01000001">
    <property type="protein sequence ID" value="REG26423.1"/>
    <property type="molecule type" value="Genomic_DNA"/>
</dbReference>
<reference evidence="4 5" key="1">
    <citation type="submission" date="2018-08" db="EMBL/GenBank/DDBJ databases">
        <title>Genomic Encyclopedia of Type Strains, Phase IV (KMG-IV): sequencing the most valuable type-strain genomes for metagenomic binning, comparative biology and taxonomic classification.</title>
        <authorList>
            <person name="Goeker M."/>
        </authorList>
    </citation>
    <scope>NUCLEOTIDE SEQUENCE [LARGE SCALE GENOMIC DNA]</scope>
    <source>
        <strain evidence="4 5">DSM 17274</strain>
    </source>
</reference>
<dbReference type="InterPro" id="IPR032466">
    <property type="entry name" value="Metal_Hydrolase"/>
</dbReference>
<accession>A0A3E0B380</accession>
<comment type="caution">
    <text evidence="4">The sequence shown here is derived from an EMBL/GenBank/DDBJ whole genome shotgun (WGS) entry which is preliminary data.</text>
</comment>